<evidence type="ECO:0000313" key="2">
    <source>
        <dbReference type="EMBL" id="GAA1507558.1"/>
    </source>
</evidence>
<feature type="compositionally biased region" description="Basic and acidic residues" evidence="1">
    <location>
        <begin position="66"/>
        <end position="79"/>
    </location>
</feature>
<organism evidence="2 3">
    <name type="scientific">Brevibacterium permense</name>
    <dbReference type="NCBI Taxonomy" id="234834"/>
    <lineage>
        <taxon>Bacteria</taxon>
        <taxon>Bacillati</taxon>
        <taxon>Actinomycetota</taxon>
        <taxon>Actinomycetes</taxon>
        <taxon>Micrococcales</taxon>
        <taxon>Brevibacteriaceae</taxon>
        <taxon>Brevibacterium</taxon>
    </lineage>
</organism>
<feature type="region of interest" description="Disordered" evidence="1">
    <location>
        <begin position="57"/>
        <end position="79"/>
    </location>
</feature>
<sequence>MTDIRNDRTDELNDISPRWPGRLGEIFVLRSLPARVGGVRSSEAEVGRLHLRVVEQPGGIVSENDPPLRKDVSSVGDRQ</sequence>
<comment type="caution">
    <text evidence="2">The sequence shown here is derived from an EMBL/GenBank/DDBJ whole genome shotgun (WGS) entry which is preliminary data.</text>
</comment>
<evidence type="ECO:0000313" key="3">
    <source>
        <dbReference type="Proteomes" id="UP001500177"/>
    </source>
</evidence>
<name>A0ABN1ZYS0_9MICO</name>
<gene>
    <name evidence="2" type="ORF">GCM10009690_08160</name>
</gene>
<proteinExistence type="predicted"/>
<dbReference type="Proteomes" id="UP001500177">
    <property type="component" value="Unassembled WGS sequence"/>
</dbReference>
<reference evidence="2 3" key="1">
    <citation type="journal article" date="2019" name="Int. J. Syst. Evol. Microbiol.">
        <title>The Global Catalogue of Microorganisms (GCM) 10K type strain sequencing project: providing services to taxonomists for standard genome sequencing and annotation.</title>
        <authorList>
            <consortium name="The Broad Institute Genomics Platform"/>
            <consortium name="The Broad Institute Genome Sequencing Center for Infectious Disease"/>
            <person name="Wu L."/>
            <person name="Ma J."/>
        </authorList>
    </citation>
    <scope>NUCLEOTIDE SEQUENCE [LARGE SCALE GENOMIC DNA]</scope>
    <source>
        <strain evidence="2 3">JCM 13318</strain>
    </source>
</reference>
<accession>A0ABN1ZYS0</accession>
<evidence type="ECO:0000256" key="1">
    <source>
        <dbReference type="SAM" id="MobiDB-lite"/>
    </source>
</evidence>
<protein>
    <submittedName>
        <fullName evidence="2">Uncharacterized protein</fullName>
    </submittedName>
</protein>
<keyword evidence="3" id="KW-1185">Reference proteome</keyword>
<dbReference type="EMBL" id="BAAALX010000001">
    <property type="protein sequence ID" value="GAA1507558.1"/>
    <property type="molecule type" value="Genomic_DNA"/>
</dbReference>